<dbReference type="EMBL" id="LS398110">
    <property type="protein sequence ID" value="SPP91511.1"/>
    <property type="molecule type" value="Genomic_DNA"/>
</dbReference>
<dbReference type="Proteomes" id="UP000246085">
    <property type="component" value="Chromosome BRAD3257"/>
</dbReference>
<reference evidence="1 2" key="1">
    <citation type="submission" date="2018-03" db="EMBL/GenBank/DDBJ databases">
        <authorList>
            <person name="Gully D."/>
        </authorList>
    </citation>
    <scope>NUCLEOTIDE SEQUENCE [LARGE SCALE GENOMIC DNA]</scope>
    <source>
        <strain evidence="1">ORS3257</strain>
    </source>
</reference>
<sequence>MQLLPARTIIPRWCDPIDLVAVTPGALVWGEIDWRLAA</sequence>
<proteinExistence type="predicted"/>
<dbReference type="KEGG" id="bvz:BRAD3257_0343"/>
<name>A0A2U3PQU1_9BRAD</name>
<dbReference type="AlphaFoldDB" id="A0A2U3PQU1"/>
<protein>
    <submittedName>
        <fullName evidence="1">Uncharacterized protein</fullName>
    </submittedName>
</protein>
<gene>
    <name evidence="1" type="ORF">BRAD3257_0343</name>
</gene>
<evidence type="ECO:0000313" key="1">
    <source>
        <dbReference type="EMBL" id="SPP91511.1"/>
    </source>
</evidence>
<organism evidence="1 2">
    <name type="scientific">Bradyrhizobium vignae</name>
    <dbReference type="NCBI Taxonomy" id="1549949"/>
    <lineage>
        <taxon>Bacteria</taxon>
        <taxon>Pseudomonadati</taxon>
        <taxon>Pseudomonadota</taxon>
        <taxon>Alphaproteobacteria</taxon>
        <taxon>Hyphomicrobiales</taxon>
        <taxon>Nitrobacteraceae</taxon>
        <taxon>Bradyrhizobium</taxon>
    </lineage>
</organism>
<evidence type="ECO:0000313" key="2">
    <source>
        <dbReference type="Proteomes" id="UP000246085"/>
    </source>
</evidence>
<accession>A0A2U3PQU1</accession>